<feature type="domain" description="HAMP" evidence="12">
    <location>
        <begin position="261"/>
        <end position="320"/>
    </location>
</feature>
<comment type="caution">
    <text evidence="13">The sequence shown here is derived from an EMBL/GenBank/DDBJ whole genome shotgun (WGS) entry which is preliminary data.</text>
</comment>
<feature type="compositionally biased region" description="Polar residues" evidence="9">
    <location>
        <begin position="342"/>
        <end position="360"/>
    </location>
</feature>
<keyword evidence="6 10" id="KW-0472">Membrane</keyword>
<dbReference type="InterPro" id="IPR033480">
    <property type="entry name" value="sCache_2"/>
</dbReference>
<name>A0A4Q9H2H1_9BURK</name>
<dbReference type="SMART" id="SM00283">
    <property type="entry name" value="MA"/>
    <property type="match status" value="1"/>
</dbReference>
<dbReference type="EMBL" id="SIXI01000005">
    <property type="protein sequence ID" value="TBO29272.1"/>
    <property type="molecule type" value="Genomic_DNA"/>
</dbReference>
<dbReference type="Gene3D" id="1.10.287.950">
    <property type="entry name" value="Methyl-accepting chemotaxis protein"/>
    <property type="match status" value="1"/>
</dbReference>
<organism evidence="13 14">
    <name type="scientific">Aquabacterium lacunae</name>
    <dbReference type="NCBI Taxonomy" id="2528630"/>
    <lineage>
        <taxon>Bacteria</taxon>
        <taxon>Pseudomonadati</taxon>
        <taxon>Pseudomonadota</taxon>
        <taxon>Betaproteobacteria</taxon>
        <taxon>Burkholderiales</taxon>
        <taxon>Aquabacterium</taxon>
    </lineage>
</organism>
<evidence type="ECO:0000256" key="2">
    <source>
        <dbReference type="ARBA" id="ARBA00022475"/>
    </source>
</evidence>
<evidence type="ECO:0000313" key="14">
    <source>
        <dbReference type="Proteomes" id="UP000292120"/>
    </source>
</evidence>
<dbReference type="OrthoDB" id="8555762at2"/>
<dbReference type="PANTHER" id="PTHR43531">
    <property type="entry name" value="PROTEIN ICFG"/>
    <property type="match status" value="1"/>
</dbReference>
<dbReference type="InterPro" id="IPR004089">
    <property type="entry name" value="MCPsignal_dom"/>
</dbReference>
<dbReference type="InterPro" id="IPR003660">
    <property type="entry name" value="HAMP_dom"/>
</dbReference>
<dbReference type="PROSITE" id="PS50111">
    <property type="entry name" value="CHEMOTAXIS_TRANSDUC_2"/>
    <property type="match status" value="1"/>
</dbReference>
<evidence type="ECO:0000256" key="5">
    <source>
        <dbReference type="ARBA" id="ARBA00022989"/>
    </source>
</evidence>
<dbReference type="AlphaFoldDB" id="A0A4Q9H2H1"/>
<feature type="transmembrane region" description="Helical" evidence="10">
    <location>
        <begin position="238"/>
        <end position="257"/>
    </location>
</feature>
<evidence type="ECO:0000256" key="1">
    <source>
        <dbReference type="ARBA" id="ARBA00004651"/>
    </source>
</evidence>
<keyword evidence="4 10" id="KW-0812">Transmembrane</keyword>
<dbReference type="InterPro" id="IPR004090">
    <property type="entry name" value="Chemotax_Me-accpt_rcpt"/>
</dbReference>
<comment type="similarity">
    <text evidence="7">Belongs to the methyl-accepting chemotaxis (MCP) protein family.</text>
</comment>
<evidence type="ECO:0000256" key="8">
    <source>
        <dbReference type="PROSITE-ProRule" id="PRU00284"/>
    </source>
</evidence>
<keyword evidence="5 10" id="KW-1133">Transmembrane helix</keyword>
<proteinExistence type="inferred from homology"/>
<protein>
    <submittedName>
        <fullName evidence="13">Methyl-accepting chemotaxis protein</fullName>
    </submittedName>
</protein>
<evidence type="ECO:0000256" key="9">
    <source>
        <dbReference type="SAM" id="MobiDB-lite"/>
    </source>
</evidence>
<accession>A0A4Q9H2H1</accession>
<feature type="domain" description="Methyl-accepting transducer" evidence="11">
    <location>
        <begin position="325"/>
        <end position="554"/>
    </location>
</feature>
<dbReference type="CDD" id="cd11386">
    <property type="entry name" value="MCP_signal"/>
    <property type="match status" value="1"/>
</dbReference>
<evidence type="ECO:0000256" key="10">
    <source>
        <dbReference type="SAM" id="Phobius"/>
    </source>
</evidence>
<keyword evidence="14" id="KW-1185">Reference proteome</keyword>
<gene>
    <name evidence="13" type="ORF">EYS42_12735</name>
</gene>
<comment type="subcellular location">
    <subcellularLocation>
        <location evidence="1">Cell membrane</location>
        <topology evidence="1">Multi-pass membrane protein</topology>
    </subcellularLocation>
</comment>
<dbReference type="SMART" id="SM01049">
    <property type="entry name" value="Cache_2"/>
    <property type="match status" value="1"/>
</dbReference>
<sequence length="571" mass="61997">MHRTSEKPPSVHWLNRPATAPGTCFPARHTARRTARGLNPCSCRTLPMWNVFRHLSVATRLKALVALSVAAVVGVASSLLITMLNQQMDDRHHAVRQTVEVAHGLLTHFGRLADQGQLSRADAQKQALAALSGLRYSKTEYFWVNDLNARMVHHPIKPQLDGKDVRDMKDPNGVFLFQEFVRTAQDKGEGFVHYQWPKPGEEAPVDKVSFVKAYAPWGWVVGSGVYTDDILKAFAREASLIAAGTLVCAFVIGWLTLRTASRLSRGVAAAVQVAESIAQGDIRPPPRTNAWHDWHDGRDELARLLQAMNRMTHGLRDTVSSVQQTVDSVALASQQIAAGNQDLSQRTEQAATSLQNTASSMEELGHTVARNSRSSEDAHHMAHEAFEQTRQGAAMVSGVVQKMDAIHESARRISDIITVIDGIAFQTNILALNAAVEAARAGEQGRGFAVVASEVRSLAQRSANAAKEIKSLIAASTEQVEGGNALVHEAGETMQRIEASVARVTQLVEDIARASREQNQGMGTVHDAVGSLDQMTQQNAALVEQSAAAAASLRDQAQSLAEVLRRFRVAG</sequence>
<dbReference type="GO" id="GO:0007165">
    <property type="term" value="P:signal transduction"/>
    <property type="evidence" value="ECO:0007669"/>
    <property type="project" value="UniProtKB-KW"/>
</dbReference>
<dbReference type="Pfam" id="PF00015">
    <property type="entry name" value="MCPsignal"/>
    <property type="match status" value="1"/>
</dbReference>
<dbReference type="SUPFAM" id="SSF58104">
    <property type="entry name" value="Methyl-accepting chemotaxis protein (MCP) signaling domain"/>
    <property type="match status" value="1"/>
</dbReference>
<dbReference type="Proteomes" id="UP000292120">
    <property type="component" value="Unassembled WGS sequence"/>
</dbReference>
<feature type="region of interest" description="Disordered" evidence="9">
    <location>
        <begin position="342"/>
        <end position="364"/>
    </location>
</feature>
<keyword evidence="8" id="KW-0807">Transducer</keyword>
<evidence type="ECO:0000256" key="3">
    <source>
        <dbReference type="ARBA" id="ARBA00022481"/>
    </source>
</evidence>
<keyword evidence="2" id="KW-1003">Cell membrane</keyword>
<dbReference type="PROSITE" id="PS50885">
    <property type="entry name" value="HAMP"/>
    <property type="match status" value="1"/>
</dbReference>
<evidence type="ECO:0000259" key="11">
    <source>
        <dbReference type="PROSITE" id="PS50111"/>
    </source>
</evidence>
<dbReference type="CDD" id="cd06225">
    <property type="entry name" value="HAMP"/>
    <property type="match status" value="1"/>
</dbReference>
<dbReference type="Pfam" id="PF17200">
    <property type="entry name" value="sCache_2"/>
    <property type="match status" value="1"/>
</dbReference>
<dbReference type="GO" id="GO:0006935">
    <property type="term" value="P:chemotaxis"/>
    <property type="evidence" value="ECO:0007669"/>
    <property type="project" value="InterPro"/>
</dbReference>
<dbReference type="FunFam" id="1.10.287.950:FF:000001">
    <property type="entry name" value="Methyl-accepting chemotaxis sensory transducer"/>
    <property type="match status" value="1"/>
</dbReference>
<dbReference type="Gene3D" id="3.30.450.20">
    <property type="entry name" value="PAS domain"/>
    <property type="match status" value="1"/>
</dbReference>
<dbReference type="SMART" id="SM00304">
    <property type="entry name" value="HAMP"/>
    <property type="match status" value="1"/>
</dbReference>
<feature type="transmembrane region" description="Helical" evidence="10">
    <location>
        <begin position="63"/>
        <end position="84"/>
    </location>
</feature>
<evidence type="ECO:0000256" key="4">
    <source>
        <dbReference type="ARBA" id="ARBA00022692"/>
    </source>
</evidence>
<keyword evidence="3" id="KW-0488">Methylation</keyword>
<dbReference type="InterPro" id="IPR051310">
    <property type="entry name" value="MCP_chemotaxis"/>
</dbReference>
<dbReference type="GO" id="GO:0005886">
    <property type="term" value="C:plasma membrane"/>
    <property type="evidence" value="ECO:0007669"/>
    <property type="project" value="UniProtKB-SubCell"/>
</dbReference>
<dbReference type="Pfam" id="PF00672">
    <property type="entry name" value="HAMP"/>
    <property type="match status" value="1"/>
</dbReference>
<evidence type="ECO:0000256" key="6">
    <source>
        <dbReference type="ARBA" id="ARBA00023136"/>
    </source>
</evidence>
<reference evidence="13 14" key="1">
    <citation type="submission" date="2019-02" db="EMBL/GenBank/DDBJ databases">
        <title>Aquabacterium sp. strain KMB7.</title>
        <authorList>
            <person name="Chen W.-M."/>
        </authorList>
    </citation>
    <scope>NUCLEOTIDE SEQUENCE [LARGE SCALE GENOMIC DNA]</scope>
    <source>
        <strain evidence="13 14">KMB7</strain>
    </source>
</reference>
<dbReference type="PANTHER" id="PTHR43531:SF14">
    <property type="entry name" value="METHYL-ACCEPTING CHEMOTAXIS PROTEIN I-RELATED"/>
    <property type="match status" value="1"/>
</dbReference>
<evidence type="ECO:0000256" key="7">
    <source>
        <dbReference type="ARBA" id="ARBA00029447"/>
    </source>
</evidence>
<dbReference type="GO" id="GO:0004888">
    <property type="term" value="F:transmembrane signaling receptor activity"/>
    <property type="evidence" value="ECO:0007669"/>
    <property type="project" value="InterPro"/>
</dbReference>
<dbReference type="PRINTS" id="PR00260">
    <property type="entry name" value="CHEMTRNSDUCR"/>
</dbReference>
<evidence type="ECO:0000259" key="12">
    <source>
        <dbReference type="PROSITE" id="PS50885"/>
    </source>
</evidence>
<evidence type="ECO:0000313" key="13">
    <source>
        <dbReference type="EMBL" id="TBO29272.1"/>
    </source>
</evidence>